<name>A0A844Z081_9SPHN</name>
<keyword evidence="1" id="KW-0472">Membrane</keyword>
<feature type="transmembrane region" description="Helical" evidence="1">
    <location>
        <begin position="37"/>
        <end position="62"/>
    </location>
</feature>
<gene>
    <name evidence="2" type="ORF">GRI99_14765</name>
</gene>
<dbReference type="AlphaFoldDB" id="A0A844Z081"/>
<protein>
    <submittedName>
        <fullName evidence="2">Uncharacterized protein</fullName>
    </submittedName>
</protein>
<evidence type="ECO:0000256" key="1">
    <source>
        <dbReference type="SAM" id="Phobius"/>
    </source>
</evidence>
<keyword evidence="3" id="KW-1185">Reference proteome</keyword>
<dbReference type="Proteomes" id="UP000466966">
    <property type="component" value="Unassembled WGS sequence"/>
</dbReference>
<feature type="transmembrane region" description="Helical" evidence="1">
    <location>
        <begin position="6"/>
        <end position="25"/>
    </location>
</feature>
<reference evidence="2 3" key="1">
    <citation type="submission" date="2019-12" db="EMBL/GenBank/DDBJ databases">
        <title>Genomic-based taxomic classification of the family Erythrobacteraceae.</title>
        <authorList>
            <person name="Xu L."/>
        </authorList>
    </citation>
    <scope>NUCLEOTIDE SEQUENCE [LARGE SCALE GENOMIC DNA]</scope>
    <source>
        <strain evidence="2 3">M0322</strain>
    </source>
</reference>
<comment type="caution">
    <text evidence="2">The sequence shown here is derived from an EMBL/GenBank/DDBJ whole genome shotgun (WGS) entry which is preliminary data.</text>
</comment>
<sequence>MSATITLGLWIIPTIVSAFAMIWCSSQDYRGDYNFNALFFVPVTALIICAAWMIYFGIGWALS</sequence>
<organism evidence="2 3">
    <name type="scientific">Alteraurantiacibacter buctensis</name>
    <dbReference type="NCBI Taxonomy" id="1503981"/>
    <lineage>
        <taxon>Bacteria</taxon>
        <taxon>Pseudomonadati</taxon>
        <taxon>Pseudomonadota</taxon>
        <taxon>Alphaproteobacteria</taxon>
        <taxon>Sphingomonadales</taxon>
        <taxon>Erythrobacteraceae</taxon>
        <taxon>Alteraurantiacibacter</taxon>
    </lineage>
</organism>
<evidence type="ECO:0000313" key="3">
    <source>
        <dbReference type="Proteomes" id="UP000466966"/>
    </source>
</evidence>
<evidence type="ECO:0000313" key="2">
    <source>
        <dbReference type="EMBL" id="MXO72892.1"/>
    </source>
</evidence>
<dbReference type="RefSeq" id="WP_160772823.1">
    <property type="nucleotide sequence ID" value="NZ_WTYV01000006.1"/>
</dbReference>
<accession>A0A844Z081</accession>
<proteinExistence type="predicted"/>
<keyword evidence="1" id="KW-1133">Transmembrane helix</keyword>
<keyword evidence="1" id="KW-0812">Transmembrane</keyword>
<dbReference type="EMBL" id="WTYV01000006">
    <property type="protein sequence ID" value="MXO72892.1"/>
    <property type="molecule type" value="Genomic_DNA"/>
</dbReference>